<evidence type="ECO:0000313" key="2">
    <source>
        <dbReference type="EMBL" id="KGB92035.1"/>
    </source>
</evidence>
<evidence type="ECO:0000313" key="3">
    <source>
        <dbReference type="Proteomes" id="UP000029575"/>
    </source>
</evidence>
<dbReference type="EMBL" id="JPGD01000006">
    <property type="protein sequence ID" value="KGB92035.1"/>
    <property type="molecule type" value="Genomic_DNA"/>
</dbReference>
<feature type="compositionally biased region" description="Basic and acidic residues" evidence="1">
    <location>
        <begin position="163"/>
        <end position="173"/>
    </location>
</feature>
<accession>A0AA89CEQ2</accession>
<feature type="region of interest" description="Disordered" evidence="1">
    <location>
        <begin position="156"/>
        <end position="221"/>
    </location>
</feature>
<name>A0AA89CEQ2_BURCE</name>
<organism evidence="2 3">
    <name type="scientific">Burkholderia cepacia</name>
    <name type="common">Pseudomonas cepacia</name>
    <dbReference type="NCBI Taxonomy" id="292"/>
    <lineage>
        <taxon>Bacteria</taxon>
        <taxon>Pseudomonadati</taxon>
        <taxon>Pseudomonadota</taxon>
        <taxon>Betaproteobacteria</taxon>
        <taxon>Burkholderiales</taxon>
        <taxon>Burkholderiaceae</taxon>
        <taxon>Burkholderia</taxon>
        <taxon>Burkholderia cepacia complex</taxon>
    </lineage>
</organism>
<evidence type="ECO:0000256" key="1">
    <source>
        <dbReference type="SAM" id="MobiDB-lite"/>
    </source>
</evidence>
<protein>
    <submittedName>
        <fullName evidence="2">Uncharacterized protein</fullName>
    </submittedName>
</protein>
<dbReference type="AlphaFoldDB" id="A0AA89CEQ2"/>
<proteinExistence type="predicted"/>
<feature type="region of interest" description="Disordered" evidence="1">
    <location>
        <begin position="1"/>
        <end position="21"/>
    </location>
</feature>
<gene>
    <name evidence="2" type="ORF">DM43_1329</name>
</gene>
<sequence>MEIRWRRRMAPKNDGGGGADGAWRNAGWGRRACRVRGCPASCRRRVGGGARVDAAESGAWRRARHWPWPIAIGIRRRHRAISKRTRAANGLRLSSGGTGSLIPIRSGSRSIVCSTSFVESERGLGRRTGRFSRAVRHPNSVVLLLFSCEFPHSLRSPGVSRDPATRTRDEGRRRACTGKPARARRAGTWWAKASVPSPSRFRPASRDTGSARVRSRRSAGR</sequence>
<dbReference type="Proteomes" id="UP000029575">
    <property type="component" value="Unassembled WGS sequence"/>
</dbReference>
<comment type="caution">
    <text evidence="2">The sequence shown here is derived from an EMBL/GenBank/DDBJ whole genome shotgun (WGS) entry which is preliminary data.</text>
</comment>
<feature type="compositionally biased region" description="Basic residues" evidence="1">
    <location>
        <begin position="1"/>
        <end position="10"/>
    </location>
</feature>
<reference evidence="2 3" key="1">
    <citation type="submission" date="2014-06" db="EMBL/GenBank/DDBJ databases">
        <authorList>
            <person name="Bishop-Lilly K.A."/>
            <person name="Broomall S.M."/>
            <person name="Chain P.S."/>
            <person name="Chertkov O."/>
            <person name="Coyne S.R."/>
            <person name="Daligault H.E."/>
            <person name="Davenport K.W."/>
            <person name="Erkkila T."/>
            <person name="Frey K.G."/>
            <person name="Gibbons H.S."/>
            <person name="Gu W."/>
            <person name="Jaissle J."/>
            <person name="Johnson S.L."/>
            <person name="Koroleva G.I."/>
            <person name="Ladner J.T."/>
            <person name="Lo C.-C."/>
            <person name="Minogue T.D."/>
            <person name="Munk C."/>
            <person name="Palacios G.F."/>
            <person name="Redden C.L."/>
            <person name="Rosenzweig C.N."/>
            <person name="Scholz M.B."/>
            <person name="Teshima H."/>
            <person name="Xu Y."/>
        </authorList>
    </citation>
    <scope>NUCLEOTIDE SEQUENCE [LARGE SCALE GENOMIC DNA]</scope>
    <source>
        <strain evidence="2 3">DWS 37UF10B-2</strain>
    </source>
</reference>